<name>A0ABW1S4M9_9PROT</name>
<accession>A0ABW1S4M9</accession>
<evidence type="ECO:0000313" key="2">
    <source>
        <dbReference type="Proteomes" id="UP001596303"/>
    </source>
</evidence>
<dbReference type="Proteomes" id="UP001596303">
    <property type="component" value="Unassembled WGS sequence"/>
</dbReference>
<gene>
    <name evidence="1" type="ORF">ACFQDM_00460</name>
</gene>
<protein>
    <submittedName>
        <fullName evidence="1">DUF2793 domain-containing protein</fullName>
    </submittedName>
</protein>
<dbReference type="InterPro" id="IPR021251">
    <property type="entry name" value="DUF2793"/>
</dbReference>
<comment type="caution">
    <text evidence="1">The sequence shown here is derived from an EMBL/GenBank/DDBJ whole genome shotgun (WGS) entry which is preliminary data.</text>
</comment>
<sequence length="462" mass="48306">MSASDFTHHLGLPYLLSNQAQKHVTLNESLQALDGLLFLSVVSRSVTTPPASPSEGDRYLIAGGASGDWSGKSGLLSCFVDGGWLYSSPQTGWVCWIEDEALLLVKHDEAWRGVTPDALQNLERLGLGATADGSNPLLAKLNAALFTALETGSGGSGDLRFKLNKEASGDVLSLLLQTGYSTRAELGLLNDDQLTLQVSPDGSAFKQALQVGPATGAVALKQHPKFSGYCNYDQYHAAGAWFAVDINNFRHNTQGAVSAGVFTAPHDGVYLFGCGGRLKLNAAPPVDFCLGLSVNSAAPSDDRRVGFTWPETMSAHATGKVTGSSGAAVAQGASVTRNSTGRYTVTLATAMPSADYVVLATVTGVAGVYSDIKPVVENQTASSFIINLLAGDNSGAADVAGDADFFFAVLPPAGRERFAPMVTMTSLLQLSAGDTVACVGRFDGDDAYLEADTNYFWGAQIA</sequence>
<keyword evidence="2" id="KW-1185">Reference proteome</keyword>
<reference evidence="2" key="1">
    <citation type="journal article" date="2019" name="Int. J. Syst. Evol. Microbiol.">
        <title>The Global Catalogue of Microorganisms (GCM) 10K type strain sequencing project: providing services to taxonomists for standard genome sequencing and annotation.</title>
        <authorList>
            <consortium name="The Broad Institute Genomics Platform"/>
            <consortium name="The Broad Institute Genome Sequencing Center for Infectious Disease"/>
            <person name="Wu L."/>
            <person name="Ma J."/>
        </authorList>
    </citation>
    <scope>NUCLEOTIDE SEQUENCE [LARGE SCALE GENOMIC DNA]</scope>
    <source>
        <strain evidence="2">CGMCC-1.15741</strain>
    </source>
</reference>
<dbReference type="Pfam" id="PF10983">
    <property type="entry name" value="DUF2793"/>
    <property type="match status" value="1"/>
</dbReference>
<dbReference type="RefSeq" id="WP_377374017.1">
    <property type="nucleotide sequence ID" value="NZ_JBHSSW010000001.1"/>
</dbReference>
<proteinExistence type="predicted"/>
<organism evidence="1 2">
    <name type="scientific">Ponticaulis profundi</name>
    <dbReference type="NCBI Taxonomy" id="2665222"/>
    <lineage>
        <taxon>Bacteria</taxon>
        <taxon>Pseudomonadati</taxon>
        <taxon>Pseudomonadota</taxon>
        <taxon>Alphaproteobacteria</taxon>
        <taxon>Hyphomonadales</taxon>
        <taxon>Hyphomonadaceae</taxon>
        <taxon>Ponticaulis</taxon>
    </lineage>
</organism>
<evidence type="ECO:0000313" key="1">
    <source>
        <dbReference type="EMBL" id="MFC6196524.1"/>
    </source>
</evidence>
<dbReference type="EMBL" id="JBHSSW010000001">
    <property type="protein sequence ID" value="MFC6196524.1"/>
    <property type="molecule type" value="Genomic_DNA"/>
</dbReference>